<keyword evidence="2" id="KW-0689">Ribosomal protein</keyword>
<evidence type="ECO:0000256" key="4">
    <source>
        <dbReference type="SAM" id="MobiDB-lite"/>
    </source>
</evidence>
<dbReference type="Pfam" id="PF00687">
    <property type="entry name" value="Ribosomal_L1"/>
    <property type="match status" value="1"/>
</dbReference>
<feature type="region of interest" description="Disordered" evidence="4">
    <location>
        <begin position="341"/>
        <end position="368"/>
    </location>
</feature>
<dbReference type="InterPro" id="IPR016095">
    <property type="entry name" value="Ribosomal_uL1_3-a/b-sand"/>
</dbReference>
<feature type="compositionally biased region" description="Basic and acidic residues" evidence="4">
    <location>
        <begin position="341"/>
        <end position="354"/>
    </location>
</feature>
<evidence type="ECO:0000313" key="6">
    <source>
        <dbReference type="Proteomes" id="UP000186922"/>
    </source>
</evidence>
<dbReference type="SUPFAM" id="SSF56808">
    <property type="entry name" value="Ribosomal protein L1"/>
    <property type="match status" value="1"/>
</dbReference>
<organism evidence="5 6">
    <name type="scientific">Ramazzottius varieornatus</name>
    <name type="common">Water bear</name>
    <name type="synonym">Tardigrade</name>
    <dbReference type="NCBI Taxonomy" id="947166"/>
    <lineage>
        <taxon>Eukaryota</taxon>
        <taxon>Metazoa</taxon>
        <taxon>Ecdysozoa</taxon>
        <taxon>Tardigrada</taxon>
        <taxon>Eutardigrada</taxon>
        <taxon>Parachela</taxon>
        <taxon>Hypsibioidea</taxon>
        <taxon>Ramazzottiidae</taxon>
        <taxon>Ramazzottius</taxon>
    </lineage>
</organism>
<evidence type="ECO:0000256" key="3">
    <source>
        <dbReference type="ARBA" id="ARBA00023274"/>
    </source>
</evidence>
<dbReference type="Gene3D" id="3.30.190.20">
    <property type="match status" value="1"/>
</dbReference>
<sequence length="368" mass="41372">MLHGCLSALRQQVWPTYAGGSAFTVALRTAKRKHIRIATRKKKTAANKAKKEEEVEKPFVPYKMRLLQEAKPKERNDEQLARWLKTPPQDDVWIQRYYLPRICPLGEAIDGYRELCHPTMLDAPDAPLALEIELNMRTGEKDSKYLEKAYGIVMLPFPPEEKPISRSVVAICKSPEDQQKAADAGAEIVGHASVIQAIEKGEIKQDDVDYFVCHVDSVVDTLKLRGLLKKKMPDKKKGTLGTDMAAMVRLFAKGSDYVTANDFGVTLWANLNFIIGRLDMTNEQIESNVRVFLSSLAPQKNQPEFGPFLNKVTLVAKPSPERLRIDVTPYLPVAEAQLRTEKKKAEPKKVAKAETEEEETTEKVKASA</sequence>
<dbReference type="InterPro" id="IPR023674">
    <property type="entry name" value="Ribosomal_uL1-like"/>
</dbReference>
<comment type="caution">
    <text evidence="5">The sequence shown here is derived from an EMBL/GenBank/DDBJ whole genome shotgun (WGS) entry which is preliminary data.</text>
</comment>
<evidence type="ECO:0000256" key="2">
    <source>
        <dbReference type="ARBA" id="ARBA00022980"/>
    </source>
</evidence>
<dbReference type="GO" id="GO:0005840">
    <property type="term" value="C:ribosome"/>
    <property type="evidence" value="ECO:0007669"/>
    <property type="project" value="UniProtKB-KW"/>
</dbReference>
<dbReference type="EMBL" id="BDGG01000016">
    <property type="protein sequence ID" value="GAV08108.1"/>
    <property type="molecule type" value="Genomic_DNA"/>
</dbReference>
<dbReference type="Proteomes" id="UP000186922">
    <property type="component" value="Unassembled WGS sequence"/>
</dbReference>
<dbReference type="PANTHER" id="PTHR36427:SF3">
    <property type="entry name" value="LARGE RIBOSOMAL SUBUNIT PROTEIN UL1M"/>
    <property type="match status" value="1"/>
</dbReference>
<evidence type="ECO:0000256" key="1">
    <source>
        <dbReference type="ARBA" id="ARBA00010531"/>
    </source>
</evidence>
<dbReference type="GO" id="GO:1990904">
    <property type="term" value="C:ribonucleoprotein complex"/>
    <property type="evidence" value="ECO:0007669"/>
    <property type="project" value="UniProtKB-KW"/>
</dbReference>
<gene>
    <name evidence="5" type="primary">RvY_17849-1</name>
    <name evidence="5" type="synonym">RvY_17849.1</name>
    <name evidence="5" type="ORF">RvY_17849</name>
</gene>
<name>A0A1D1W7A0_RAMVA</name>
<evidence type="ECO:0008006" key="7">
    <source>
        <dbReference type="Google" id="ProtNLM"/>
    </source>
</evidence>
<keyword evidence="6" id="KW-1185">Reference proteome</keyword>
<reference evidence="5 6" key="1">
    <citation type="journal article" date="2016" name="Nat. Commun.">
        <title>Extremotolerant tardigrade genome and improved radiotolerance of human cultured cells by tardigrade-unique protein.</title>
        <authorList>
            <person name="Hashimoto T."/>
            <person name="Horikawa D.D."/>
            <person name="Saito Y."/>
            <person name="Kuwahara H."/>
            <person name="Kozuka-Hata H."/>
            <person name="Shin-I T."/>
            <person name="Minakuchi Y."/>
            <person name="Ohishi K."/>
            <person name="Motoyama A."/>
            <person name="Aizu T."/>
            <person name="Enomoto A."/>
            <person name="Kondo K."/>
            <person name="Tanaka S."/>
            <person name="Hara Y."/>
            <person name="Koshikawa S."/>
            <person name="Sagara H."/>
            <person name="Miura T."/>
            <person name="Yokobori S."/>
            <person name="Miyagawa K."/>
            <person name="Suzuki Y."/>
            <person name="Kubo T."/>
            <person name="Oyama M."/>
            <person name="Kohara Y."/>
            <person name="Fujiyama A."/>
            <person name="Arakawa K."/>
            <person name="Katayama T."/>
            <person name="Toyoda A."/>
            <person name="Kunieda T."/>
        </authorList>
    </citation>
    <scope>NUCLEOTIDE SEQUENCE [LARGE SCALE GENOMIC DNA]</scope>
    <source>
        <strain evidence="5 6">YOKOZUNA-1</strain>
    </source>
</reference>
<dbReference type="PANTHER" id="PTHR36427">
    <property type="entry name" value="54S RIBOSOMAL PROTEIN L1, MITOCHONDRIAL"/>
    <property type="match status" value="1"/>
</dbReference>
<keyword evidence="3" id="KW-0687">Ribonucleoprotein</keyword>
<dbReference type="OrthoDB" id="1747252at2759"/>
<dbReference type="STRING" id="947166.A0A1D1W7A0"/>
<proteinExistence type="inferred from homology"/>
<accession>A0A1D1W7A0</accession>
<dbReference type="Gene3D" id="3.40.50.790">
    <property type="match status" value="1"/>
</dbReference>
<evidence type="ECO:0000313" key="5">
    <source>
        <dbReference type="EMBL" id="GAV08108.1"/>
    </source>
</evidence>
<protein>
    <recommendedName>
        <fullName evidence="7">Ribosomal protein L1</fullName>
    </recommendedName>
</protein>
<dbReference type="InterPro" id="IPR028364">
    <property type="entry name" value="Ribosomal_uL1/biogenesis"/>
</dbReference>
<comment type="similarity">
    <text evidence="1">Belongs to the universal ribosomal protein uL1 family.</text>
</comment>
<dbReference type="AlphaFoldDB" id="A0A1D1W7A0"/>